<dbReference type="Gene3D" id="3.40.50.300">
    <property type="entry name" value="P-loop containing nucleotide triphosphate hydrolases"/>
    <property type="match status" value="1"/>
</dbReference>
<evidence type="ECO:0000256" key="1">
    <source>
        <dbReference type="SAM" id="Coils"/>
    </source>
</evidence>
<dbReference type="GO" id="GO:0007018">
    <property type="term" value="P:microtubule-based movement"/>
    <property type="evidence" value="ECO:0007669"/>
    <property type="project" value="InterPro"/>
</dbReference>
<keyword evidence="1" id="KW-0175">Coiled coil</keyword>
<dbReference type="GO" id="GO:0045505">
    <property type="term" value="F:dynein intermediate chain binding"/>
    <property type="evidence" value="ECO:0007669"/>
    <property type="project" value="InterPro"/>
</dbReference>
<proteinExistence type="predicted"/>
<dbReference type="GO" id="GO:0030286">
    <property type="term" value="C:dynein complex"/>
    <property type="evidence" value="ECO:0007669"/>
    <property type="project" value="InterPro"/>
</dbReference>
<dbReference type="GO" id="GO:0051959">
    <property type="term" value="F:dynein light intermediate chain binding"/>
    <property type="evidence" value="ECO:0007669"/>
    <property type="project" value="InterPro"/>
</dbReference>
<dbReference type="PANTHER" id="PTHR45703:SF22">
    <property type="entry name" value="DYNEIN CYTOPLASMIC 2 HEAVY CHAIN 1"/>
    <property type="match status" value="1"/>
</dbReference>
<evidence type="ECO:0000313" key="4">
    <source>
        <dbReference type="Proteomes" id="UP000281553"/>
    </source>
</evidence>
<evidence type="ECO:0000313" key="3">
    <source>
        <dbReference type="EMBL" id="VDN37283.1"/>
    </source>
</evidence>
<dbReference type="PANTHER" id="PTHR45703">
    <property type="entry name" value="DYNEIN HEAVY CHAIN"/>
    <property type="match status" value="1"/>
</dbReference>
<gene>
    <name evidence="3" type="ORF">DILT_LOCUS17279</name>
</gene>
<feature type="coiled-coil region" evidence="1">
    <location>
        <begin position="122"/>
        <end position="149"/>
    </location>
</feature>
<dbReference type="InterPro" id="IPR027417">
    <property type="entry name" value="P-loop_NTPase"/>
</dbReference>
<organism evidence="3 4">
    <name type="scientific">Dibothriocephalus latus</name>
    <name type="common">Fish tapeworm</name>
    <name type="synonym">Diphyllobothrium latum</name>
    <dbReference type="NCBI Taxonomy" id="60516"/>
    <lineage>
        <taxon>Eukaryota</taxon>
        <taxon>Metazoa</taxon>
        <taxon>Spiralia</taxon>
        <taxon>Lophotrochozoa</taxon>
        <taxon>Platyhelminthes</taxon>
        <taxon>Cestoda</taxon>
        <taxon>Eucestoda</taxon>
        <taxon>Diphyllobothriidea</taxon>
        <taxon>Diphyllobothriidae</taxon>
        <taxon>Dibothriocephalus</taxon>
    </lineage>
</organism>
<dbReference type="Pfam" id="PF12781">
    <property type="entry name" value="AAA_9"/>
    <property type="match status" value="1"/>
</dbReference>
<dbReference type="Proteomes" id="UP000281553">
    <property type="component" value="Unassembled WGS sequence"/>
</dbReference>
<feature type="domain" description="Dynein heavy chain ATP-binding dynein motor region" evidence="2">
    <location>
        <begin position="4"/>
        <end position="145"/>
    </location>
</feature>
<name>A0A3P7NJK1_DIBLA</name>
<reference evidence="3 4" key="1">
    <citation type="submission" date="2018-11" db="EMBL/GenBank/DDBJ databases">
        <authorList>
            <consortium name="Pathogen Informatics"/>
        </authorList>
    </citation>
    <scope>NUCLEOTIDE SEQUENCE [LARGE SCALE GENOMIC DNA]</scope>
</reference>
<evidence type="ECO:0000259" key="2">
    <source>
        <dbReference type="Pfam" id="PF12781"/>
    </source>
</evidence>
<dbReference type="OrthoDB" id="10252139at2759"/>
<dbReference type="InterPro" id="IPR035706">
    <property type="entry name" value="AAA_9"/>
</dbReference>
<protein>
    <recommendedName>
        <fullName evidence="2">Dynein heavy chain ATP-binding dynein motor region domain-containing protein</fullName>
    </recommendedName>
</protein>
<keyword evidence="4" id="KW-1185">Reference proteome</keyword>
<accession>A0A3P7NJK1</accession>
<dbReference type="InterPro" id="IPR026983">
    <property type="entry name" value="DHC"/>
</dbReference>
<dbReference type="EMBL" id="UYRU01090586">
    <property type="protein sequence ID" value="VDN37283.1"/>
    <property type="molecule type" value="Genomic_DNA"/>
</dbReference>
<sequence length="188" mass="20952">MILITSTNFVTRLELAVRFGKILIVQEVDQIEAILFPLLKADLSLQGPRATVKIGEKSVDYNEEFRLFMTTRQPLSSGGTVLPVCATSLVAVVNFQTTRAGLVGQLLEISLQHERAELEARRQELLKGEEDKKMELAQLEDNLLEVKSLCVSCCVVANSISALSVPKFVNIFGKGHLYGHLNRKREQQ</sequence>
<dbReference type="AlphaFoldDB" id="A0A3P7NJK1"/>